<evidence type="ECO:0000256" key="5">
    <source>
        <dbReference type="SAM" id="Coils"/>
    </source>
</evidence>
<evidence type="ECO:0000313" key="9">
    <source>
        <dbReference type="Proteomes" id="UP001142055"/>
    </source>
</evidence>
<dbReference type="InterPro" id="IPR036322">
    <property type="entry name" value="WD40_repeat_dom_sf"/>
</dbReference>
<keyword evidence="5" id="KW-0175">Coiled coil</keyword>
<dbReference type="AlphaFoldDB" id="A0A9Q0MHR3"/>
<dbReference type="Gene3D" id="3.10.590.10">
    <property type="entry name" value="ph1033 like domains"/>
    <property type="match status" value="1"/>
</dbReference>
<dbReference type="Proteomes" id="UP001142055">
    <property type="component" value="Chromosome 1"/>
</dbReference>
<feature type="compositionally biased region" description="Low complexity" evidence="6">
    <location>
        <begin position="600"/>
        <end position="613"/>
    </location>
</feature>
<organism evidence="8 9">
    <name type="scientific">Blomia tropicalis</name>
    <name type="common">Mite</name>
    <dbReference type="NCBI Taxonomy" id="40697"/>
    <lineage>
        <taxon>Eukaryota</taxon>
        <taxon>Metazoa</taxon>
        <taxon>Ecdysozoa</taxon>
        <taxon>Arthropoda</taxon>
        <taxon>Chelicerata</taxon>
        <taxon>Arachnida</taxon>
        <taxon>Acari</taxon>
        <taxon>Acariformes</taxon>
        <taxon>Sarcoptiformes</taxon>
        <taxon>Astigmata</taxon>
        <taxon>Glycyphagoidea</taxon>
        <taxon>Echimyopodidae</taxon>
        <taxon>Blomia</taxon>
    </lineage>
</organism>
<dbReference type="PROSITE" id="PS50294">
    <property type="entry name" value="WD_REPEATS_REGION"/>
    <property type="match status" value="2"/>
</dbReference>
<feature type="compositionally biased region" description="Basic and acidic residues" evidence="6">
    <location>
        <begin position="614"/>
        <end position="623"/>
    </location>
</feature>
<protein>
    <recommendedName>
        <fullName evidence="7">YTH domain-containing protein</fullName>
    </recommendedName>
</protein>
<feature type="repeat" description="WD" evidence="4">
    <location>
        <begin position="242"/>
        <end position="277"/>
    </location>
</feature>
<feature type="compositionally biased region" description="Basic and acidic residues" evidence="6">
    <location>
        <begin position="1022"/>
        <end position="1034"/>
    </location>
</feature>
<feature type="compositionally biased region" description="Polar residues" evidence="6">
    <location>
        <begin position="566"/>
        <end position="579"/>
    </location>
</feature>
<dbReference type="PANTHER" id="PTHR19878:SF8">
    <property type="entry name" value="AUTOPHAGY-RELATED 16, ISOFORM F"/>
    <property type="match status" value="1"/>
</dbReference>
<feature type="region of interest" description="Disordered" evidence="6">
    <location>
        <begin position="888"/>
        <end position="965"/>
    </location>
</feature>
<feature type="compositionally biased region" description="Polar residues" evidence="6">
    <location>
        <begin position="988"/>
        <end position="1002"/>
    </location>
</feature>
<feature type="region of interest" description="Disordered" evidence="6">
    <location>
        <begin position="986"/>
        <end position="1034"/>
    </location>
</feature>
<evidence type="ECO:0000256" key="1">
    <source>
        <dbReference type="ARBA" id="ARBA00009271"/>
    </source>
</evidence>
<keyword evidence="3" id="KW-0677">Repeat</keyword>
<dbReference type="Gene3D" id="2.130.10.10">
    <property type="entry name" value="YVTN repeat-like/Quinoprotein amine dehydrogenase"/>
    <property type="match status" value="2"/>
</dbReference>
<feature type="compositionally biased region" description="Polar residues" evidence="6">
    <location>
        <begin position="624"/>
        <end position="643"/>
    </location>
</feature>
<gene>
    <name evidence="8" type="ORF">RDWZM_003903</name>
</gene>
<evidence type="ECO:0000313" key="8">
    <source>
        <dbReference type="EMBL" id="KAJ6225358.1"/>
    </source>
</evidence>
<dbReference type="Pfam" id="PF08614">
    <property type="entry name" value="ATG16"/>
    <property type="match status" value="1"/>
</dbReference>
<feature type="repeat" description="WD" evidence="4">
    <location>
        <begin position="327"/>
        <end position="368"/>
    </location>
</feature>
<dbReference type="InterPro" id="IPR015943">
    <property type="entry name" value="WD40/YVTN_repeat-like_dom_sf"/>
</dbReference>
<dbReference type="InterPro" id="IPR007275">
    <property type="entry name" value="YTH_domain"/>
</dbReference>
<feature type="coiled-coil region" evidence="5">
    <location>
        <begin position="34"/>
        <end position="205"/>
    </location>
</feature>
<reference evidence="8" key="1">
    <citation type="submission" date="2022-12" db="EMBL/GenBank/DDBJ databases">
        <title>Genome assemblies of Blomia tropicalis.</title>
        <authorList>
            <person name="Cui Y."/>
        </authorList>
    </citation>
    <scope>NUCLEOTIDE SEQUENCE</scope>
    <source>
        <tissue evidence="8">Adult mites</tissue>
    </source>
</reference>
<sequence>MSLTVNPWRKSILQQIQIRNKVEQYPYESIITTCNSLFEKIDSLQREKLQLENNSTTNANKEKIIQLQDEIKEYKQSSTKFDETITELRAQLQKCDNERQEYKTKHTETLNMLQEAQRDSKALQEKINELESQNVLVTDEHQALQIAYTSLKEKYDSLEVNYSEIVNRFMALKAKDAEILNEENEKMLMIQREKMKKQLQEATKTMMVTSEAINEMNAINEDRIMNPLLINAILPSKESKSFEAHESEIYALKWNVRTEQLASGGGDRKVKLWEITNDGRTDCMTCLTGSNASVTSIDIFEEFLVASSNDYASRVWTLNDFRLRRTLTGHSNKVMSVKFLGVSHKVVSGSYDRTLKIWDLNRNACVRTLFAGSSCNDLVNIDSKETLVASAHFDKRIRFWDTRVEASPNDILLQGKVTSLDVSADGRWLLCSVRDDTLKCLDLRMNQVVRDYTADGFNVGCDWTRARFSPDHRFVACGGFDSNIYIWDFLTSRLETCLSSNVHSGTVVSVEWSPNGSVRREERNVLDELLDNQEDDELDVELNKGFRVKTRNIKMLKQYGKSSTLTGKEIDTTSGGQTDSKFKAINLNGTRKRPPSRADSSCSGYSPHSGSCSCEDHSAESRSRSPASVAGSQCSYQSFTRSPSLKIKIHKNSDSRMVKRSPPPPSRPTRPHPAESLIQDHRKRPKYVDDHHRQHYQHDNVRHQRNPKIISTSSTNTNVGKKRSYQSLLKYFFKDSCYFVMKSNNSENINISKREGVWATPSANEMKLTSAFREFRNVILIFSVKESGKFQGFARLSSEANYDCEPVNWVLPPSINSCPFGGLFYVDWICQHELPFTETTHLFNPFNEGKPVKIARDGQEIDPRVGEELCRLFPSDDLVDLIPLLKRMKKQTKNRPKKRHSRGPFMETADHQQHRMPSLHGRHHSSTTNPMLSIKRRLGGHGNGSSSSSLNNRTSTNNRRMVDHHRMAVNDRAIFRRDHILDDDGYNYRSSHPNNPSLNNYGHESYSRRMPHSRHGSNMGHRSNERRPTRDYRF</sequence>
<dbReference type="PROSITE" id="PS00678">
    <property type="entry name" value="WD_REPEATS_1"/>
    <property type="match status" value="2"/>
</dbReference>
<dbReference type="Pfam" id="PF04146">
    <property type="entry name" value="YTH"/>
    <property type="match status" value="1"/>
</dbReference>
<dbReference type="CDD" id="cd22887">
    <property type="entry name" value="Atg16_CCD"/>
    <property type="match status" value="1"/>
</dbReference>
<feature type="repeat" description="WD" evidence="4">
    <location>
        <begin position="468"/>
        <end position="497"/>
    </location>
</feature>
<feature type="region of interest" description="Disordered" evidence="6">
    <location>
        <begin position="566"/>
        <end position="680"/>
    </location>
</feature>
<proteinExistence type="inferred from homology"/>
<dbReference type="GO" id="GO:0000421">
    <property type="term" value="C:autophagosome membrane"/>
    <property type="evidence" value="ECO:0007669"/>
    <property type="project" value="TreeGrafter"/>
</dbReference>
<dbReference type="InterPro" id="IPR019775">
    <property type="entry name" value="WD40_repeat_CS"/>
</dbReference>
<keyword evidence="9" id="KW-1185">Reference proteome</keyword>
<dbReference type="GO" id="GO:0000045">
    <property type="term" value="P:autophagosome assembly"/>
    <property type="evidence" value="ECO:0007669"/>
    <property type="project" value="InterPro"/>
</dbReference>
<dbReference type="OMA" id="WICQHEL"/>
<evidence type="ECO:0000259" key="7">
    <source>
        <dbReference type="PROSITE" id="PS50882"/>
    </source>
</evidence>
<dbReference type="InterPro" id="IPR045160">
    <property type="entry name" value="ATG16"/>
</dbReference>
<accession>A0A9Q0MHR3</accession>
<feature type="compositionally biased region" description="Low complexity" evidence="6">
    <location>
        <begin position="944"/>
        <end position="959"/>
    </location>
</feature>
<dbReference type="GO" id="GO:0043495">
    <property type="term" value="F:protein-membrane adaptor activity"/>
    <property type="evidence" value="ECO:0007669"/>
    <property type="project" value="TreeGrafter"/>
</dbReference>
<dbReference type="InterPro" id="IPR013923">
    <property type="entry name" value="Autophagy-rel_prot_16_dom"/>
</dbReference>
<evidence type="ECO:0000256" key="6">
    <source>
        <dbReference type="SAM" id="MobiDB-lite"/>
    </source>
</evidence>
<dbReference type="SUPFAM" id="SSF50978">
    <property type="entry name" value="WD40 repeat-like"/>
    <property type="match status" value="1"/>
</dbReference>
<dbReference type="PRINTS" id="PR00320">
    <property type="entry name" value="GPROTEINBRPT"/>
</dbReference>
<dbReference type="InterPro" id="IPR001680">
    <property type="entry name" value="WD40_rpt"/>
</dbReference>
<dbReference type="GO" id="GO:0034274">
    <property type="term" value="C:Atg12-Atg5-Atg16 complex"/>
    <property type="evidence" value="ECO:0007669"/>
    <property type="project" value="TreeGrafter"/>
</dbReference>
<dbReference type="PROSITE" id="PS50882">
    <property type="entry name" value="YTH"/>
    <property type="match status" value="1"/>
</dbReference>
<keyword evidence="2 4" id="KW-0853">WD repeat</keyword>
<feature type="domain" description="YTH" evidence="7">
    <location>
        <begin position="736"/>
        <end position="873"/>
    </location>
</feature>
<evidence type="ECO:0000256" key="2">
    <source>
        <dbReference type="ARBA" id="ARBA00022574"/>
    </source>
</evidence>
<dbReference type="Pfam" id="PF00400">
    <property type="entry name" value="WD40"/>
    <property type="match status" value="4"/>
</dbReference>
<evidence type="ECO:0000256" key="3">
    <source>
        <dbReference type="ARBA" id="ARBA00022737"/>
    </source>
</evidence>
<dbReference type="PROSITE" id="PS50082">
    <property type="entry name" value="WD_REPEATS_2"/>
    <property type="match status" value="3"/>
</dbReference>
<comment type="similarity">
    <text evidence="1">Belongs to the WD repeat ATG16 family.</text>
</comment>
<comment type="caution">
    <text evidence="8">The sequence shown here is derived from an EMBL/GenBank/DDBJ whole genome shotgun (WGS) entry which is preliminary data.</text>
</comment>
<name>A0A9Q0MHR3_BLOTA</name>
<dbReference type="GO" id="GO:0003723">
    <property type="term" value="F:RNA binding"/>
    <property type="evidence" value="ECO:0007669"/>
    <property type="project" value="InterPro"/>
</dbReference>
<dbReference type="CDD" id="cd21134">
    <property type="entry name" value="YTH"/>
    <property type="match status" value="1"/>
</dbReference>
<dbReference type="PANTHER" id="PTHR19878">
    <property type="entry name" value="AUTOPHAGY PROTEIN 16-LIKE"/>
    <property type="match status" value="1"/>
</dbReference>
<dbReference type="EMBL" id="JAPWDV010000001">
    <property type="protein sequence ID" value="KAJ6225358.1"/>
    <property type="molecule type" value="Genomic_DNA"/>
</dbReference>
<dbReference type="GO" id="GO:0034045">
    <property type="term" value="C:phagophore assembly site membrane"/>
    <property type="evidence" value="ECO:0007669"/>
    <property type="project" value="TreeGrafter"/>
</dbReference>
<dbReference type="CDD" id="cd00200">
    <property type="entry name" value="WD40"/>
    <property type="match status" value="1"/>
</dbReference>
<dbReference type="InterPro" id="IPR020472">
    <property type="entry name" value="WD40_PAC1"/>
</dbReference>
<dbReference type="SMART" id="SM00320">
    <property type="entry name" value="WD40"/>
    <property type="match status" value="6"/>
</dbReference>
<evidence type="ECO:0000256" key="4">
    <source>
        <dbReference type="PROSITE-ProRule" id="PRU00221"/>
    </source>
</evidence>
<feature type="compositionally biased region" description="Basic residues" evidence="6">
    <location>
        <begin position="888"/>
        <end position="902"/>
    </location>
</feature>